<evidence type="ECO:0000313" key="2">
    <source>
        <dbReference type="EMBL" id="GLW65852.1"/>
    </source>
</evidence>
<organism evidence="2 3">
    <name type="scientific">Actinomadura rubrobrunea</name>
    <dbReference type="NCBI Taxonomy" id="115335"/>
    <lineage>
        <taxon>Bacteria</taxon>
        <taxon>Bacillati</taxon>
        <taxon>Actinomycetota</taxon>
        <taxon>Actinomycetes</taxon>
        <taxon>Streptosporangiales</taxon>
        <taxon>Thermomonosporaceae</taxon>
        <taxon>Actinomadura</taxon>
    </lineage>
</organism>
<keyword evidence="3" id="KW-1185">Reference proteome</keyword>
<dbReference type="EMBL" id="BSRZ01000011">
    <property type="protein sequence ID" value="GLW65852.1"/>
    <property type="molecule type" value="Genomic_DNA"/>
</dbReference>
<accession>A0A9W6UY32</accession>
<feature type="compositionally biased region" description="Basic and acidic residues" evidence="1">
    <location>
        <begin position="12"/>
        <end position="23"/>
    </location>
</feature>
<evidence type="ECO:0000256" key="1">
    <source>
        <dbReference type="SAM" id="MobiDB-lite"/>
    </source>
</evidence>
<dbReference type="AlphaFoldDB" id="A0A9W6UY32"/>
<comment type="caution">
    <text evidence="2">The sequence shown here is derived from an EMBL/GenBank/DDBJ whole genome shotgun (WGS) entry which is preliminary data.</text>
</comment>
<proteinExistence type="predicted"/>
<sequence length="110" mass="11557">MSGLKGRGGAWTEERRRSDEGRRRLACAPEACGRQGMSGLKGRGGAWRRPPRGVHLVTLARVATRVREGAHGHAAGHATASARPARAARIPVGGIGPCAPYSVVRTEEGL</sequence>
<feature type="region of interest" description="Disordered" evidence="1">
    <location>
        <begin position="1"/>
        <end position="50"/>
    </location>
</feature>
<name>A0A9W6UY32_9ACTN</name>
<protein>
    <submittedName>
        <fullName evidence="2">Uncharacterized protein</fullName>
    </submittedName>
</protein>
<evidence type="ECO:0000313" key="3">
    <source>
        <dbReference type="Proteomes" id="UP001165124"/>
    </source>
</evidence>
<gene>
    <name evidence="2" type="ORF">Arub01_40960</name>
</gene>
<reference evidence="2" key="1">
    <citation type="submission" date="2023-02" db="EMBL/GenBank/DDBJ databases">
        <title>Actinomadura rubrobrunea NBRC 14622.</title>
        <authorList>
            <person name="Ichikawa N."/>
            <person name="Sato H."/>
            <person name="Tonouchi N."/>
        </authorList>
    </citation>
    <scope>NUCLEOTIDE SEQUENCE</scope>
    <source>
        <strain evidence="2">NBRC 14622</strain>
    </source>
</reference>
<dbReference type="Proteomes" id="UP001165124">
    <property type="component" value="Unassembled WGS sequence"/>
</dbReference>